<dbReference type="Pfam" id="PF01553">
    <property type="entry name" value="Acyltransferase"/>
    <property type="match status" value="1"/>
</dbReference>
<protein>
    <submittedName>
        <fullName evidence="2">1-acyl-sn-glycerol-3-phosphate acyltransferase</fullName>
    </submittedName>
</protein>
<proteinExistence type="predicted"/>
<sequence length="377" mass="42159">MTTPDSTQFDEIRPYNDSEVAEVIERLLGTPEFITALSKFRFPKLSRWLPFVTEPLVRAGLGKQLAGIRDVRALQQVIAHYMQSMIDRTTGKLSFSGIERLDPQRAYLFISNHRDIAMDPAFVNWGLFSSGMDTVRIAIGDNLLRKPYVSDLMRLNKSFIVNRSASGVREKLKALTQLSCYIDHSICSGHSIWIAQREGRAKDGNDRTDPAILKMLSMGPRKRGLSFAEGVKALSIVPVSISYEYDPCDALKAGELQALDTEGSYEKSQYEDIESIVQGIVGFKGDVHVAFGEPIEAEFDGAEQLAEEIDRQVILNYHLHASNLMAAEQGGEQLPTAKRDGYLSRLDEVDPKMRPWFVAQYANPVLNKQQLKAEGGK</sequence>
<feature type="domain" description="Phospholipid/glycerol acyltransferase" evidence="1">
    <location>
        <begin position="94"/>
        <end position="241"/>
    </location>
</feature>
<evidence type="ECO:0000313" key="3">
    <source>
        <dbReference type="Proteomes" id="UP000253769"/>
    </source>
</evidence>
<organism evidence="2 3">
    <name type="scientific">Motiliproteus coralliicola</name>
    <dbReference type="NCBI Taxonomy" id="2283196"/>
    <lineage>
        <taxon>Bacteria</taxon>
        <taxon>Pseudomonadati</taxon>
        <taxon>Pseudomonadota</taxon>
        <taxon>Gammaproteobacteria</taxon>
        <taxon>Oceanospirillales</taxon>
        <taxon>Oceanospirillaceae</taxon>
        <taxon>Motiliproteus</taxon>
    </lineage>
</organism>
<name>A0A369W910_9GAMM</name>
<dbReference type="PANTHER" id="PTHR30068">
    <property type="entry name" value="URONATE ISOMERASE"/>
    <property type="match status" value="1"/>
</dbReference>
<dbReference type="PANTHER" id="PTHR30068:SF3">
    <property type="entry name" value="PHOSPHOLIPID_GLYCEROL ACYLTRANSFERASE DOMAIN-CONTAINING PROTEIN"/>
    <property type="match status" value="1"/>
</dbReference>
<dbReference type="AlphaFoldDB" id="A0A369W910"/>
<accession>A0A369W910</accession>
<comment type="caution">
    <text evidence="2">The sequence shown here is derived from an EMBL/GenBank/DDBJ whole genome shotgun (WGS) entry which is preliminary data.</text>
</comment>
<keyword evidence="3" id="KW-1185">Reference proteome</keyword>
<keyword evidence="2" id="KW-0012">Acyltransferase</keyword>
<reference evidence="2 3" key="1">
    <citation type="submission" date="2018-07" db="EMBL/GenBank/DDBJ databases">
        <title>Motiliproteus coralliicola sp. nov., a bacterium isolated from Coral.</title>
        <authorList>
            <person name="Wang G."/>
        </authorList>
    </citation>
    <scope>NUCLEOTIDE SEQUENCE [LARGE SCALE GENOMIC DNA]</scope>
    <source>
        <strain evidence="2 3">C34</strain>
    </source>
</reference>
<dbReference type="Proteomes" id="UP000253769">
    <property type="component" value="Unassembled WGS sequence"/>
</dbReference>
<dbReference type="GO" id="GO:0019698">
    <property type="term" value="P:D-galacturonate catabolic process"/>
    <property type="evidence" value="ECO:0007669"/>
    <property type="project" value="TreeGrafter"/>
</dbReference>
<evidence type="ECO:0000313" key="2">
    <source>
        <dbReference type="EMBL" id="RDE18480.1"/>
    </source>
</evidence>
<keyword evidence="2" id="KW-0808">Transferase</keyword>
<dbReference type="GO" id="GO:0016746">
    <property type="term" value="F:acyltransferase activity"/>
    <property type="evidence" value="ECO:0007669"/>
    <property type="project" value="UniProtKB-KW"/>
</dbReference>
<gene>
    <name evidence="2" type="ORF">DV711_17690</name>
</gene>
<dbReference type="RefSeq" id="WP_114697058.1">
    <property type="nucleotide sequence ID" value="NZ_QQOH01000005.1"/>
</dbReference>
<evidence type="ECO:0000259" key="1">
    <source>
        <dbReference type="Pfam" id="PF01553"/>
    </source>
</evidence>
<dbReference type="SUPFAM" id="SSF69593">
    <property type="entry name" value="Glycerol-3-phosphate (1)-acyltransferase"/>
    <property type="match status" value="1"/>
</dbReference>
<dbReference type="EMBL" id="QQOH01000005">
    <property type="protein sequence ID" value="RDE18480.1"/>
    <property type="molecule type" value="Genomic_DNA"/>
</dbReference>
<dbReference type="GO" id="GO:0042840">
    <property type="term" value="P:D-glucuronate catabolic process"/>
    <property type="evidence" value="ECO:0007669"/>
    <property type="project" value="TreeGrafter"/>
</dbReference>
<dbReference type="OrthoDB" id="1078132at2"/>
<dbReference type="InterPro" id="IPR002123">
    <property type="entry name" value="Plipid/glycerol_acylTrfase"/>
</dbReference>